<comment type="caution">
    <text evidence="1">The sequence shown here is derived from an EMBL/GenBank/DDBJ whole genome shotgun (WGS) entry which is preliminary data.</text>
</comment>
<keyword evidence="2" id="KW-1185">Reference proteome</keyword>
<organism evidence="1 2">
    <name type="scientific">Chamaesiphon polymorphus CCALA 037</name>
    <dbReference type="NCBI Taxonomy" id="2107692"/>
    <lineage>
        <taxon>Bacteria</taxon>
        <taxon>Bacillati</taxon>
        <taxon>Cyanobacteriota</taxon>
        <taxon>Cyanophyceae</taxon>
        <taxon>Gomontiellales</taxon>
        <taxon>Chamaesiphonaceae</taxon>
        <taxon>Chamaesiphon</taxon>
    </lineage>
</organism>
<protein>
    <submittedName>
        <fullName evidence="1">Uncharacterized protein</fullName>
    </submittedName>
</protein>
<accession>A0A2T1F750</accession>
<name>A0A2T1F750_9CYAN</name>
<reference evidence="1 2" key="1">
    <citation type="submission" date="2018-03" db="EMBL/GenBank/DDBJ databases">
        <title>The ancient ancestry and fast evolution of plastids.</title>
        <authorList>
            <person name="Moore K.R."/>
            <person name="Magnabosco C."/>
            <person name="Momper L."/>
            <person name="Gold D.A."/>
            <person name="Bosak T."/>
            <person name="Fournier G.P."/>
        </authorList>
    </citation>
    <scope>NUCLEOTIDE SEQUENCE [LARGE SCALE GENOMIC DNA]</scope>
    <source>
        <strain evidence="1 2">CCALA 037</strain>
    </source>
</reference>
<dbReference type="OrthoDB" id="427201at2"/>
<evidence type="ECO:0000313" key="2">
    <source>
        <dbReference type="Proteomes" id="UP000238937"/>
    </source>
</evidence>
<sequence>MSLSPVTLEVSRSIESATSEHDLQVAKLTKALYPADRQEKFLELQAEVEHLLCQLQTLQRVRM</sequence>
<proteinExistence type="predicted"/>
<dbReference type="RefSeq" id="WP_106312785.1">
    <property type="nucleotide sequence ID" value="NZ_PVWO01000665.1"/>
</dbReference>
<evidence type="ECO:0000313" key="1">
    <source>
        <dbReference type="EMBL" id="PSB40813.1"/>
    </source>
</evidence>
<dbReference type="AlphaFoldDB" id="A0A2T1F750"/>
<dbReference type="EMBL" id="PVWO01000665">
    <property type="protein sequence ID" value="PSB40813.1"/>
    <property type="molecule type" value="Genomic_DNA"/>
</dbReference>
<gene>
    <name evidence="1" type="ORF">C7B77_27970</name>
</gene>
<dbReference type="Proteomes" id="UP000238937">
    <property type="component" value="Unassembled WGS sequence"/>
</dbReference>